<accession>A0ABR9UQU2</accession>
<keyword evidence="3" id="KW-1185">Reference proteome</keyword>
<dbReference type="EMBL" id="JADEWN010000019">
    <property type="protein sequence ID" value="MBE9190629.1"/>
    <property type="molecule type" value="Genomic_DNA"/>
</dbReference>
<comment type="caution">
    <text evidence="2">The sequence shown here is derived from an EMBL/GenBank/DDBJ whole genome shotgun (WGS) entry which is preliminary data.</text>
</comment>
<evidence type="ECO:0008006" key="4">
    <source>
        <dbReference type="Google" id="ProtNLM"/>
    </source>
</evidence>
<evidence type="ECO:0000256" key="1">
    <source>
        <dbReference type="SAM" id="MobiDB-lite"/>
    </source>
</evidence>
<organism evidence="2 3">
    <name type="scientific">Gloeocapsopsis crepidinum LEGE 06123</name>
    <dbReference type="NCBI Taxonomy" id="588587"/>
    <lineage>
        <taxon>Bacteria</taxon>
        <taxon>Bacillati</taxon>
        <taxon>Cyanobacteriota</taxon>
        <taxon>Cyanophyceae</taxon>
        <taxon>Oscillatoriophycideae</taxon>
        <taxon>Chroococcales</taxon>
        <taxon>Chroococcaceae</taxon>
        <taxon>Gloeocapsopsis</taxon>
    </lineage>
</organism>
<sequence>MSSTPAQKLNKFLNANTYEAGKTKKRKTVIPGNIGGVPNPQPASNPHAVISAPNSTKLGRRLNITGENVASSVTKRRDLEQIQRRLLVTTENVRLRRAGR</sequence>
<proteinExistence type="predicted"/>
<evidence type="ECO:0000313" key="2">
    <source>
        <dbReference type="EMBL" id="MBE9190629.1"/>
    </source>
</evidence>
<protein>
    <recommendedName>
        <fullName evidence="4">CpcD</fullName>
    </recommendedName>
</protein>
<feature type="region of interest" description="Disordered" evidence="1">
    <location>
        <begin position="29"/>
        <end position="54"/>
    </location>
</feature>
<reference evidence="2 3" key="1">
    <citation type="submission" date="2020-10" db="EMBL/GenBank/DDBJ databases">
        <authorList>
            <person name="Castelo-Branco R."/>
            <person name="Eusebio N."/>
            <person name="Adriana R."/>
            <person name="Vieira A."/>
            <person name="Brugerolle De Fraissinette N."/>
            <person name="Rezende De Castro R."/>
            <person name="Schneider M.P."/>
            <person name="Vasconcelos V."/>
            <person name="Leao P.N."/>
        </authorList>
    </citation>
    <scope>NUCLEOTIDE SEQUENCE [LARGE SCALE GENOMIC DNA]</scope>
    <source>
        <strain evidence="2 3">LEGE 06123</strain>
    </source>
</reference>
<dbReference type="Proteomes" id="UP000651156">
    <property type="component" value="Unassembled WGS sequence"/>
</dbReference>
<name>A0ABR9UQU2_9CHRO</name>
<evidence type="ECO:0000313" key="3">
    <source>
        <dbReference type="Proteomes" id="UP000651156"/>
    </source>
</evidence>
<dbReference type="RefSeq" id="WP_193931803.1">
    <property type="nucleotide sequence ID" value="NZ_CAWPMZ010000040.1"/>
</dbReference>
<gene>
    <name evidence="2" type="ORF">IQ230_09695</name>
</gene>